<dbReference type="EMBL" id="FNHG01000004">
    <property type="protein sequence ID" value="SDM05009.1"/>
    <property type="molecule type" value="Genomic_DNA"/>
</dbReference>
<name>A0A1G9Q1Y2_9PROT</name>
<reference evidence="2 3" key="1">
    <citation type="submission" date="2016-10" db="EMBL/GenBank/DDBJ databases">
        <authorList>
            <person name="de Groot N.N."/>
        </authorList>
    </citation>
    <scope>NUCLEOTIDE SEQUENCE [LARGE SCALE GENOMIC DNA]</scope>
    <source>
        <strain evidence="2 3">DSM 16077</strain>
    </source>
</reference>
<feature type="domain" description="DUF2460" evidence="1">
    <location>
        <begin position="5"/>
        <end position="206"/>
    </location>
</feature>
<dbReference type="AlphaFoldDB" id="A0A1G9Q1Y2"/>
<dbReference type="RefSeq" id="WP_091767908.1">
    <property type="nucleotide sequence ID" value="NZ_FNHG01000004.1"/>
</dbReference>
<dbReference type="OrthoDB" id="1685145at2"/>
<evidence type="ECO:0000259" key="1">
    <source>
        <dbReference type="Pfam" id="PF09343"/>
    </source>
</evidence>
<dbReference type="Pfam" id="PF09343">
    <property type="entry name" value="DUF2460"/>
    <property type="match status" value="1"/>
</dbReference>
<protein>
    <submittedName>
        <fullName evidence="2">TIGR02217 family protein</fullName>
    </submittedName>
</protein>
<accession>A0A1G9Q1Y2</accession>
<evidence type="ECO:0000313" key="2">
    <source>
        <dbReference type="EMBL" id="SDM05009.1"/>
    </source>
</evidence>
<gene>
    <name evidence="2" type="ORF">SAMN04488568_104132</name>
</gene>
<evidence type="ECO:0000313" key="3">
    <source>
        <dbReference type="Proteomes" id="UP000199759"/>
    </source>
</evidence>
<dbReference type="NCBIfam" id="TIGR02217">
    <property type="entry name" value="chp_TIGR02217"/>
    <property type="match status" value="1"/>
</dbReference>
<dbReference type="STRING" id="144026.SAMN04488568_104132"/>
<dbReference type="Proteomes" id="UP000199759">
    <property type="component" value="Unassembled WGS sequence"/>
</dbReference>
<dbReference type="InterPro" id="IPR011740">
    <property type="entry name" value="DUF2460"/>
</dbReference>
<organism evidence="2 3">
    <name type="scientific">Maricaulis salignorans</name>
    <dbReference type="NCBI Taxonomy" id="144026"/>
    <lineage>
        <taxon>Bacteria</taxon>
        <taxon>Pseudomonadati</taxon>
        <taxon>Pseudomonadota</taxon>
        <taxon>Alphaproteobacteria</taxon>
        <taxon>Maricaulales</taxon>
        <taxon>Maricaulaceae</taxon>
        <taxon>Maricaulis</taxon>
    </lineage>
</organism>
<keyword evidence="3" id="KW-1185">Reference proteome</keyword>
<sequence>MTAFHDIRFPFAVAIGAVGGPQRRTEIVTLVSGREERNAPWADSVRRWDAGPGVKSLDDLNTLIAFFEARRARLHGFRFRDPIDNRSCAPSQVPAMLDQRIGTGDGVATDFQLVKSYASGGERWTRRIAKPVEGTVIVAVDGVEAEVSVDHATGLASFAEPPATGAEITAGFAFDCPVRFDTDQLDIALDAVGAGVAPSVPLIELKL</sequence>
<proteinExistence type="predicted"/>